<accession>A0ABR9NXH1</accession>
<reference evidence="1 2" key="1">
    <citation type="submission" date="2020-10" db="EMBL/GenBank/DDBJ databases">
        <title>Investigation of anaerobic biodegradation of phenanthrene by a sulfate-dependent Geobacter anodireducens strain PheS2.</title>
        <authorList>
            <person name="Zhang Z."/>
        </authorList>
    </citation>
    <scope>NUCLEOTIDE SEQUENCE [LARGE SCALE GENOMIC DNA]</scope>
    <source>
        <strain evidence="1 2">PheS2</strain>
    </source>
</reference>
<gene>
    <name evidence="1" type="ORF">IIE05_13345</name>
</gene>
<evidence type="ECO:0000313" key="1">
    <source>
        <dbReference type="EMBL" id="MBE2888949.1"/>
    </source>
</evidence>
<comment type="caution">
    <text evidence="1">The sequence shown here is derived from an EMBL/GenBank/DDBJ whole genome shotgun (WGS) entry which is preliminary data.</text>
</comment>
<proteinExistence type="predicted"/>
<dbReference type="Proteomes" id="UP000618926">
    <property type="component" value="Unassembled WGS sequence"/>
</dbReference>
<keyword evidence="2" id="KW-1185">Reference proteome</keyword>
<dbReference type="EMBL" id="JADBFD010000019">
    <property type="protein sequence ID" value="MBE2888949.1"/>
    <property type="molecule type" value="Genomic_DNA"/>
</dbReference>
<organism evidence="1 2">
    <name type="scientific">Geobacter anodireducens</name>
    <dbReference type="NCBI Taxonomy" id="1340425"/>
    <lineage>
        <taxon>Bacteria</taxon>
        <taxon>Pseudomonadati</taxon>
        <taxon>Thermodesulfobacteriota</taxon>
        <taxon>Desulfuromonadia</taxon>
        <taxon>Geobacterales</taxon>
        <taxon>Geobacteraceae</taxon>
        <taxon>Geobacter</taxon>
    </lineage>
</organism>
<dbReference type="RefSeq" id="WP_192905768.1">
    <property type="nucleotide sequence ID" value="NZ_JADBFD010000019.1"/>
</dbReference>
<evidence type="ECO:0000313" key="2">
    <source>
        <dbReference type="Proteomes" id="UP000618926"/>
    </source>
</evidence>
<protein>
    <submittedName>
        <fullName evidence="1">Uncharacterized protein</fullName>
    </submittedName>
</protein>
<sequence>MLTEIQNDILAALDDIQTNGSPVFRERGIWQGELEEVVKVVQKLPSTHVALAGGLFGPGRTIPSTAAPCRMGWDVIVVYQCLQDRRVAADQGYGLIEAVVKKLTGLKTQGGVLWPETFDLVATINGKSAYAVRFALEREIK</sequence>
<name>A0ABR9NXH1_9BACT</name>